<dbReference type="EMBL" id="JBHYPX010000064">
    <property type="protein sequence ID" value="MFE1355631.1"/>
    <property type="molecule type" value="Genomic_DNA"/>
</dbReference>
<dbReference type="SUPFAM" id="SSF55729">
    <property type="entry name" value="Acyl-CoA N-acyltransferases (Nat)"/>
    <property type="match status" value="2"/>
</dbReference>
<accession>A0ABW6GS94</accession>
<evidence type="ECO:0000256" key="1">
    <source>
        <dbReference type="ARBA" id="ARBA00022679"/>
    </source>
</evidence>
<proteinExistence type="predicted"/>
<dbReference type="InterPro" id="IPR050832">
    <property type="entry name" value="Bact_Acetyltransf"/>
</dbReference>
<organism evidence="4 5">
    <name type="scientific">Kitasatospora phosalacinea</name>
    <dbReference type="NCBI Taxonomy" id="2065"/>
    <lineage>
        <taxon>Bacteria</taxon>
        <taxon>Bacillati</taxon>
        <taxon>Actinomycetota</taxon>
        <taxon>Actinomycetes</taxon>
        <taxon>Kitasatosporales</taxon>
        <taxon>Streptomycetaceae</taxon>
        <taxon>Kitasatospora</taxon>
    </lineage>
</organism>
<evidence type="ECO:0000313" key="4">
    <source>
        <dbReference type="EMBL" id="MFE1355631.1"/>
    </source>
</evidence>
<evidence type="ECO:0000256" key="3">
    <source>
        <dbReference type="SAM" id="MobiDB-lite"/>
    </source>
</evidence>
<gene>
    <name evidence="4" type="ORF">ACFW6T_26990</name>
</gene>
<feature type="region of interest" description="Disordered" evidence="3">
    <location>
        <begin position="118"/>
        <end position="148"/>
    </location>
</feature>
<feature type="region of interest" description="Disordered" evidence="3">
    <location>
        <begin position="86"/>
        <end position="105"/>
    </location>
</feature>
<dbReference type="Proteomes" id="UP001599542">
    <property type="component" value="Unassembled WGS sequence"/>
</dbReference>
<keyword evidence="2" id="KW-0012">Acyltransferase</keyword>
<sequence>MSALTVERAVLGDPLTQPLIRELTHEYVTRYGPGGRQEMARYGAEEFAPPHGLLLLLLRGGEPVAGGAYRRHADEATAEVKRMWTAAGHRRQGSGPTSHPRLPRDAWHALSPHRLKGRVHPVQGLPPGTPRARTSRREAGLRPTTGVRGRARGRRVLAELEAAAREAGYRRILLTTGPRQPEARGLYLAAGYTPLFDTRVEPAPDGGPLPFEKHLLTTGTAAAAAGKAPIR</sequence>
<evidence type="ECO:0000313" key="5">
    <source>
        <dbReference type="Proteomes" id="UP001599542"/>
    </source>
</evidence>
<keyword evidence="5" id="KW-1185">Reference proteome</keyword>
<evidence type="ECO:0000256" key="2">
    <source>
        <dbReference type="ARBA" id="ARBA00023315"/>
    </source>
</evidence>
<dbReference type="Gene3D" id="3.40.630.30">
    <property type="match status" value="2"/>
</dbReference>
<dbReference type="InterPro" id="IPR016181">
    <property type="entry name" value="Acyl_CoA_acyltransferase"/>
</dbReference>
<comment type="caution">
    <text evidence="4">The sequence shown here is derived from an EMBL/GenBank/DDBJ whole genome shotgun (WGS) entry which is preliminary data.</text>
</comment>
<dbReference type="PANTHER" id="PTHR43877">
    <property type="entry name" value="AMINOALKYLPHOSPHONATE N-ACETYLTRANSFERASE-RELATED-RELATED"/>
    <property type="match status" value="1"/>
</dbReference>
<protein>
    <submittedName>
        <fullName evidence="4">GNAT family N-acetyltransferase</fullName>
    </submittedName>
</protein>
<reference evidence="4 5" key="1">
    <citation type="submission" date="2024-09" db="EMBL/GenBank/DDBJ databases">
        <title>The Natural Products Discovery Center: Release of the First 8490 Sequenced Strains for Exploring Actinobacteria Biosynthetic Diversity.</title>
        <authorList>
            <person name="Kalkreuter E."/>
            <person name="Kautsar S.A."/>
            <person name="Yang D."/>
            <person name="Bader C.D."/>
            <person name="Teijaro C.N."/>
            <person name="Fluegel L."/>
            <person name="Davis C.M."/>
            <person name="Simpson J.R."/>
            <person name="Lauterbach L."/>
            <person name="Steele A.D."/>
            <person name="Gui C."/>
            <person name="Meng S."/>
            <person name="Li G."/>
            <person name="Viehrig K."/>
            <person name="Ye F."/>
            <person name="Su P."/>
            <person name="Kiefer A.F."/>
            <person name="Nichols A."/>
            <person name="Cepeda A.J."/>
            <person name="Yan W."/>
            <person name="Fan B."/>
            <person name="Jiang Y."/>
            <person name="Adhikari A."/>
            <person name="Zheng C.-J."/>
            <person name="Schuster L."/>
            <person name="Cowan T.M."/>
            <person name="Smanski M.J."/>
            <person name="Chevrette M.G."/>
            <person name="De Carvalho L.P.S."/>
            <person name="Shen B."/>
        </authorList>
    </citation>
    <scope>NUCLEOTIDE SEQUENCE [LARGE SCALE GENOMIC DNA]</scope>
    <source>
        <strain evidence="4 5">NPDC058753</strain>
    </source>
</reference>
<name>A0ABW6GS94_9ACTN</name>
<dbReference type="PANTHER" id="PTHR43877:SF2">
    <property type="entry name" value="AMINOALKYLPHOSPHONATE N-ACETYLTRANSFERASE-RELATED"/>
    <property type="match status" value="1"/>
</dbReference>
<keyword evidence="1" id="KW-0808">Transferase</keyword>
<dbReference type="RefSeq" id="WP_380317267.1">
    <property type="nucleotide sequence ID" value="NZ_JBHYPW010000004.1"/>
</dbReference>